<protein>
    <submittedName>
        <fullName evidence="4">D-alanyl-D-alanine carboxypeptidase/D-alanyl-D-alanine-endopeptidase</fullName>
        <ecNumber evidence="4">3.4.16.4</ecNumber>
    </submittedName>
</protein>
<dbReference type="InterPro" id="IPR012338">
    <property type="entry name" value="Beta-lactam/transpept-like"/>
</dbReference>
<keyword evidence="4" id="KW-0645">Protease</keyword>
<dbReference type="EC" id="3.4.16.4" evidence="4"/>
<evidence type="ECO:0000313" key="5">
    <source>
        <dbReference type="Proteomes" id="UP000654304"/>
    </source>
</evidence>
<comment type="caution">
    <text evidence="4">The sequence shown here is derived from an EMBL/GenBank/DDBJ whole genome shotgun (WGS) entry which is preliminary data.</text>
</comment>
<evidence type="ECO:0000256" key="1">
    <source>
        <dbReference type="ARBA" id="ARBA00006096"/>
    </source>
</evidence>
<dbReference type="Gene3D" id="3.40.710.10">
    <property type="entry name" value="DD-peptidase/beta-lactamase superfamily"/>
    <property type="match status" value="1"/>
</dbReference>
<dbReference type="RefSeq" id="WP_186903702.1">
    <property type="nucleotide sequence ID" value="NZ_JACOGD010000004.1"/>
</dbReference>
<organism evidence="4 5">
    <name type="scientific">Undibacterium curvum</name>
    <dbReference type="NCBI Taxonomy" id="2762294"/>
    <lineage>
        <taxon>Bacteria</taxon>
        <taxon>Pseudomonadati</taxon>
        <taxon>Pseudomonadota</taxon>
        <taxon>Betaproteobacteria</taxon>
        <taxon>Burkholderiales</taxon>
        <taxon>Oxalobacteraceae</taxon>
        <taxon>Undibacterium</taxon>
    </lineage>
</organism>
<dbReference type="Gene3D" id="3.50.80.20">
    <property type="entry name" value="D-Ala-D-Ala carboxypeptidase C, peptidase S13"/>
    <property type="match status" value="1"/>
</dbReference>
<dbReference type="Proteomes" id="UP000654304">
    <property type="component" value="Unassembled WGS sequence"/>
</dbReference>
<proteinExistence type="inferred from homology"/>
<evidence type="ECO:0000256" key="3">
    <source>
        <dbReference type="SAM" id="SignalP"/>
    </source>
</evidence>
<name>A0ABR7A5T0_9BURK</name>
<gene>
    <name evidence="4" type="primary">dacB</name>
    <name evidence="4" type="ORF">H8K43_10090</name>
</gene>
<dbReference type="SUPFAM" id="SSF56601">
    <property type="entry name" value="beta-lactamase/transpeptidase-like"/>
    <property type="match status" value="1"/>
</dbReference>
<dbReference type="InterPro" id="IPR000667">
    <property type="entry name" value="Peptidase_S13"/>
</dbReference>
<dbReference type="NCBIfam" id="TIGR00666">
    <property type="entry name" value="PBP4"/>
    <property type="match status" value="1"/>
</dbReference>
<accession>A0ABR7A5T0</accession>
<evidence type="ECO:0000256" key="2">
    <source>
        <dbReference type="ARBA" id="ARBA00022801"/>
    </source>
</evidence>
<reference evidence="4 5" key="1">
    <citation type="submission" date="2020-08" db="EMBL/GenBank/DDBJ databases">
        <title>Novel species isolated from subtropical streams in China.</title>
        <authorList>
            <person name="Lu H."/>
        </authorList>
    </citation>
    <scope>NUCLEOTIDE SEQUENCE [LARGE SCALE GENOMIC DNA]</scope>
    <source>
        <strain evidence="4 5">CY22W</strain>
    </source>
</reference>
<keyword evidence="2 4" id="KW-0378">Hydrolase</keyword>
<keyword evidence="5" id="KW-1185">Reference proteome</keyword>
<dbReference type="PRINTS" id="PR00922">
    <property type="entry name" value="DADACBPTASE3"/>
</dbReference>
<feature type="chain" id="PRO_5046856213" evidence="3">
    <location>
        <begin position="28"/>
        <end position="483"/>
    </location>
</feature>
<evidence type="ECO:0000313" key="4">
    <source>
        <dbReference type="EMBL" id="MBC3932022.1"/>
    </source>
</evidence>
<keyword evidence="4" id="KW-0121">Carboxypeptidase</keyword>
<dbReference type="PANTHER" id="PTHR30023:SF0">
    <property type="entry name" value="PENICILLIN-SENSITIVE CARBOXYPEPTIDASE A"/>
    <property type="match status" value="1"/>
</dbReference>
<dbReference type="PANTHER" id="PTHR30023">
    <property type="entry name" value="D-ALANYL-D-ALANINE CARBOXYPEPTIDASE"/>
    <property type="match status" value="1"/>
</dbReference>
<sequence>MLKKRPLLYRLALLPCVLLLPVSVAWAQSALPAKVSELLQQNELPSSALSLTVIAADSTTPLLQQQAEQPVNPASTMKLVTTLAALEELGPQFRWKTRFMSEATITREVLKGNLYLKGGGDPNLTWDKFALMLRTLRQQGIRKIQGDLVLDRSYFNPQRLDLDAAPFDEHPDAYYNVIPDALLIHSNLSSVQITSDSKKIQASLLMPLDKVSVETHLHFNQKSCADWEKEWQPPQVATQPRDVLELRLSGGFPKNCQITNHLNLLDRNQYIARLFRQLWQEMGGSWQGQVVDGTTPDSAKLLVERQSDTLAETVRVVNKFSDNMMARSLLLTLGAEQATAGNSLDQGRQRIRDWLHKKQIADSALVVENGSGLSRNERLSSQLLAQVLQTGWRSSWNAEYLSSLPIVALDGTMRRRLKGSAADSRARIKTGTLKDSVAVAGYVRDIRDQTWIVVAIVNHDAASRAKPALDALIDWVAAGRPNL</sequence>
<keyword evidence="3" id="KW-0732">Signal</keyword>
<dbReference type="EMBL" id="JACOGD010000004">
    <property type="protein sequence ID" value="MBC3932022.1"/>
    <property type="molecule type" value="Genomic_DNA"/>
</dbReference>
<feature type="signal peptide" evidence="3">
    <location>
        <begin position="1"/>
        <end position="27"/>
    </location>
</feature>
<dbReference type="Pfam" id="PF02113">
    <property type="entry name" value="Peptidase_S13"/>
    <property type="match status" value="1"/>
</dbReference>
<comment type="similarity">
    <text evidence="1">Belongs to the peptidase S13 family.</text>
</comment>
<dbReference type="GO" id="GO:0009002">
    <property type="term" value="F:serine-type D-Ala-D-Ala carboxypeptidase activity"/>
    <property type="evidence" value="ECO:0007669"/>
    <property type="project" value="UniProtKB-EC"/>
</dbReference>